<reference evidence="2 3" key="1">
    <citation type="submission" date="2013-02" db="EMBL/GenBank/DDBJ databases">
        <title>The Genome Sequence of Enterococcus pallens BAA-351.</title>
        <authorList>
            <consortium name="The Broad Institute Genome Sequencing Platform"/>
            <consortium name="The Broad Institute Genome Sequencing Center for Infectious Disease"/>
            <person name="Earl A.M."/>
            <person name="Gilmore M.S."/>
            <person name="Lebreton F."/>
            <person name="Walker B."/>
            <person name="Young S.K."/>
            <person name="Zeng Q."/>
            <person name="Gargeya S."/>
            <person name="Fitzgerald M."/>
            <person name="Haas B."/>
            <person name="Abouelleil A."/>
            <person name="Alvarado L."/>
            <person name="Arachchi H.M."/>
            <person name="Berlin A.M."/>
            <person name="Chapman S.B."/>
            <person name="Dewar J."/>
            <person name="Goldberg J."/>
            <person name="Griggs A."/>
            <person name="Gujja S."/>
            <person name="Hansen M."/>
            <person name="Howarth C."/>
            <person name="Imamovic A."/>
            <person name="Larimer J."/>
            <person name="McCowan C."/>
            <person name="Murphy C."/>
            <person name="Neiman D."/>
            <person name="Pearson M."/>
            <person name="Priest M."/>
            <person name="Roberts A."/>
            <person name="Saif S."/>
            <person name="Shea T."/>
            <person name="Sisk P."/>
            <person name="Sykes S."/>
            <person name="Wortman J."/>
            <person name="Nusbaum C."/>
            <person name="Birren B."/>
        </authorList>
    </citation>
    <scope>NUCLEOTIDE SEQUENCE [LARGE SCALE GENOMIC DNA]</scope>
    <source>
        <strain evidence="2 3">ATCC BAA-351</strain>
    </source>
</reference>
<evidence type="ECO:0000313" key="2">
    <source>
        <dbReference type="EMBL" id="EOH94508.1"/>
    </source>
</evidence>
<evidence type="ECO:0000256" key="1">
    <source>
        <dbReference type="SAM" id="Phobius"/>
    </source>
</evidence>
<dbReference type="HOGENOM" id="CLU_2034475_0_0_9"/>
<keyword evidence="1" id="KW-0812">Transmembrane</keyword>
<name>R2QH26_9ENTE</name>
<keyword evidence="1" id="KW-0472">Membrane</keyword>
<evidence type="ECO:0000313" key="3">
    <source>
        <dbReference type="Proteomes" id="UP000013782"/>
    </source>
</evidence>
<feature type="transmembrane region" description="Helical" evidence="1">
    <location>
        <begin position="43"/>
        <end position="60"/>
    </location>
</feature>
<gene>
    <name evidence="2" type="ORF">UAU_02243</name>
</gene>
<keyword evidence="3" id="KW-1185">Reference proteome</keyword>
<feature type="transmembrane region" description="Helical" evidence="1">
    <location>
        <begin position="6"/>
        <end position="22"/>
    </location>
</feature>
<dbReference type="STRING" id="160454.RV10_GL003131"/>
<protein>
    <submittedName>
        <fullName evidence="2">Uncharacterized protein</fullName>
    </submittedName>
</protein>
<organism evidence="2 3">
    <name type="scientific">Enterococcus pallens ATCC BAA-351</name>
    <dbReference type="NCBI Taxonomy" id="1158607"/>
    <lineage>
        <taxon>Bacteria</taxon>
        <taxon>Bacillati</taxon>
        <taxon>Bacillota</taxon>
        <taxon>Bacilli</taxon>
        <taxon>Lactobacillales</taxon>
        <taxon>Enterococcaceae</taxon>
        <taxon>Enterococcus</taxon>
    </lineage>
</organism>
<comment type="caution">
    <text evidence="2">The sequence shown here is derived from an EMBL/GenBank/DDBJ whole genome shotgun (WGS) entry which is preliminary data.</text>
</comment>
<dbReference type="AlphaFoldDB" id="R2QH26"/>
<keyword evidence="1" id="KW-1133">Transmembrane helix</keyword>
<sequence length="121" mass="13935">MNTFLTTIINLAILIALVYWNHKVETTGTKEEKRLHQQSIVGTAKLLVFFALLGLGFDLFKTLCHLLGLIKDAPVLTPNLTVSLIAVVIIYFFLSDYYKKPESERKKLKKSMYFWDNKPLQ</sequence>
<feature type="transmembrane region" description="Helical" evidence="1">
    <location>
        <begin position="80"/>
        <end position="98"/>
    </location>
</feature>
<dbReference type="RefSeq" id="WP_010757234.1">
    <property type="nucleotide sequence ID" value="NZ_ASWD01000001.1"/>
</dbReference>
<proteinExistence type="predicted"/>
<accession>R2QH26</accession>
<dbReference type="Proteomes" id="UP000013782">
    <property type="component" value="Unassembled WGS sequence"/>
</dbReference>
<dbReference type="EMBL" id="AJAQ01000015">
    <property type="protein sequence ID" value="EOH94508.1"/>
    <property type="molecule type" value="Genomic_DNA"/>
</dbReference>
<dbReference type="PATRIC" id="fig|1158607.3.peg.2215"/>